<dbReference type="AlphaFoldDB" id="A2EI33"/>
<evidence type="ECO:0000313" key="11">
    <source>
        <dbReference type="Proteomes" id="UP000001542"/>
    </source>
</evidence>
<evidence type="ECO:0000313" key="10">
    <source>
        <dbReference type="EMBL" id="EAY07672.1"/>
    </source>
</evidence>
<reference evidence="10" key="1">
    <citation type="submission" date="2006-10" db="EMBL/GenBank/DDBJ databases">
        <authorList>
            <person name="Amadeo P."/>
            <person name="Zhao Q."/>
            <person name="Wortman J."/>
            <person name="Fraser-Liggett C."/>
            <person name="Carlton J."/>
        </authorList>
    </citation>
    <scope>NUCLEOTIDE SEQUENCE</scope>
    <source>
        <strain evidence="10">G3</strain>
    </source>
</reference>
<dbReference type="PANTHER" id="PTHR11668:SF300">
    <property type="entry name" value="SERINE_THREONINE-PROTEIN PHOSPHATASE"/>
    <property type="match status" value="1"/>
</dbReference>
<reference evidence="10" key="2">
    <citation type="journal article" date="2007" name="Science">
        <title>Draft genome sequence of the sexually transmitted pathogen Trichomonas vaginalis.</title>
        <authorList>
            <person name="Carlton J.M."/>
            <person name="Hirt R.P."/>
            <person name="Silva J.C."/>
            <person name="Delcher A.L."/>
            <person name="Schatz M."/>
            <person name="Zhao Q."/>
            <person name="Wortman J.R."/>
            <person name="Bidwell S.L."/>
            <person name="Alsmark U.C.M."/>
            <person name="Besteiro S."/>
            <person name="Sicheritz-Ponten T."/>
            <person name="Noel C.J."/>
            <person name="Dacks J.B."/>
            <person name="Foster P.G."/>
            <person name="Simillion C."/>
            <person name="Van de Peer Y."/>
            <person name="Miranda-Saavedra D."/>
            <person name="Barton G.J."/>
            <person name="Westrop G.D."/>
            <person name="Mueller S."/>
            <person name="Dessi D."/>
            <person name="Fiori P.L."/>
            <person name="Ren Q."/>
            <person name="Paulsen I."/>
            <person name="Zhang H."/>
            <person name="Bastida-Corcuera F.D."/>
            <person name="Simoes-Barbosa A."/>
            <person name="Brown M.T."/>
            <person name="Hayes R.D."/>
            <person name="Mukherjee M."/>
            <person name="Okumura C.Y."/>
            <person name="Schneider R."/>
            <person name="Smith A.J."/>
            <person name="Vanacova S."/>
            <person name="Villalvazo M."/>
            <person name="Haas B.J."/>
            <person name="Pertea M."/>
            <person name="Feldblyum T.V."/>
            <person name="Utterback T.R."/>
            <person name="Shu C.L."/>
            <person name="Osoegawa K."/>
            <person name="de Jong P.J."/>
            <person name="Hrdy I."/>
            <person name="Horvathova L."/>
            <person name="Zubacova Z."/>
            <person name="Dolezal P."/>
            <person name="Malik S.B."/>
            <person name="Logsdon J.M. Jr."/>
            <person name="Henze K."/>
            <person name="Gupta A."/>
            <person name="Wang C.C."/>
            <person name="Dunne R.L."/>
            <person name="Upcroft J.A."/>
            <person name="Upcroft P."/>
            <person name="White O."/>
            <person name="Salzberg S.L."/>
            <person name="Tang P."/>
            <person name="Chiu C.-H."/>
            <person name="Lee Y.-S."/>
            <person name="Embley T.M."/>
            <person name="Coombs G.H."/>
            <person name="Mottram J.C."/>
            <person name="Tachezy J."/>
            <person name="Fraser-Liggett C.M."/>
            <person name="Johnson P.J."/>
        </authorList>
    </citation>
    <scope>NUCLEOTIDE SEQUENCE [LARGE SCALE GENOMIC DNA]</scope>
    <source>
        <strain evidence="10">G3</strain>
    </source>
</reference>
<evidence type="ECO:0000256" key="6">
    <source>
        <dbReference type="ARBA" id="ARBA00047761"/>
    </source>
</evidence>
<dbReference type="InterPro" id="IPR006186">
    <property type="entry name" value="Ser/Thr-sp_prot-phosphatase"/>
</dbReference>
<gene>
    <name evidence="10" type="ORF">TVAG_273560</name>
</gene>
<dbReference type="STRING" id="5722.A2EI33"/>
<dbReference type="SUPFAM" id="SSF56300">
    <property type="entry name" value="Metallo-dependent phosphatases"/>
    <property type="match status" value="1"/>
</dbReference>
<name>A2EI33_TRIV3</name>
<comment type="cofactor">
    <cofactor evidence="1">
        <name>Mn(2+)</name>
        <dbReference type="ChEBI" id="CHEBI:29035"/>
    </cofactor>
</comment>
<dbReference type="OrthoDB" id="10452271at2759"/>
<dbReference type="InParanoid" id="A2EI33"/>
<keyword evidence="11" id="KW-1185">Reference proteome</keyword>
<proteinExistence type="inferred from homology"/>
<dbReference type="InterPro" id="IPR050341">
    <property type="entry name" value="PP1_catalytic_subunit"/>
</dbReference>
<keyword evidence="4" id="KW-0904">Protein phosphatase</keyword>
<dbReference type="eggNOG" id="KOG0374">
    <property type="taxonomic scope" value="Eukaryota"/>
</dbReference>
<evidence type="ECO:0000256" key="1">
    <source>
        <dbReference type="ARBA" id="ARBA00001936"/>
    </source>
</evidence>
<dbReference type="PANTHER" id="PTHR11668">
    <property type="entry name" value="SERINE/THREONINE PROTEIN PHOSPHATASE"/>
    <property type="match status" value="1"/>
</dbReference>
<dbReference type="Gene3D" id="3.60.21.10">
    <property type="match status" value="1"/>
</dbReference>
<dbReference type="EMBL" id="DS113394">
    <property type="protein sequence ID" value="EAY07672.1"/>
    <property type="molecule type" value="Genomic_DNA"/>
</dbReference>
<dbReference type="GO" id="GO:0005737">
    <property type="term" value="C:cytoplasm"/>
    <property type="evidence" value="ECO:0000318"/>
    <property type="project" value="GO_Central"/>
</dbReference>
<comment type="catalytic activity">
    <reaction evidence="7 8">
        <text>O-phospho-L-threonyl-[protein] + H2O = L-threonyl-[protein] + phosphate</text>
        <dbReference type="Rhea" id="RHEA:47004"/>
        <dbReference type="Rhea" id="RHEA-COMP:11060"/>
        <dbReference type="Rhea" id="RHEA-COMP:11605"/>
        <dbReference type="ChEBI" id="CHEBI:15377"/>
        <dbReference type="ChEBI" id="CHEBI:30013"/>
        <dbReference type="ChEBI" id="CHEBI:43474"/>
        <dbReference type="ChEBI" id="CHEBI:61977"/>
        <dbReference type="EC" id="3.1.3.16"/>
    </reaction>
</comment>
<dbReference type="PROSITE" id="PS00125">
    <property type="entry name" value="SER_THR_PHOSPHATASE"/>
    <property type="match status" value="1"/>
</dbReference>
<dbReference type="SMR" id="A2EI33"/>
<dbReference type="InterPro" id="IPR004843">
    <property type="entry name" value="Calcineurin-like_PHP"/>
</dbReference>
<evidence type="ECO:0000256" key="7">
    <source>
        <dbReference type="ARBA" id="ARBA00048336"/>
    </source>
</evidence>
<comment type="similarity">
    <text evidence="8">Belongs to the PPP phosphatase family.</text>
</comment>
<comment type="catalytic activity">
    <reaction evidence="6">
        <text>O-phospho-L-seryl-[protein] + H2O = L-seryl-[protein] + phosphate</text>
        <dbReference type="Rhea" id="RHEA:20629"/>
        <dbReference type="Rhea" id="RHEA-COMP:9863"/>
        <dbReference type="Rhea" id="RHEA-COMP:11604"/>
        <dbReference type="ChEBI" id="CHEBI:15377"/>
        <dbReference type="ChEBI" id="CHEBI:29999"/>
        <dbReference type="ChEBI" id="CHEBI:43474"/>
        <dbReference type="ChEBI" id="CHEBI:83421"/>
        <dbReference type="EC" id="3.1.3.16"/>
    </reaction>
</comment>
<keyword evidence="2" id="KW-0479">Metal-binding</keyword>
<dbReference type="GO" id="GO:0046872">
    <property type="term" value="F:metal ion binding"/>
    <property type="evidence" value="ECO:0007669"/>
    <property type="project" value="UniProtKB-KW"/>
</dbReference>
<evidence type="ECO:0000256" key="8">
    <source>
        <dbReference type="RuleBase" id="RU004273"/>
    </source>
</evidence>
<dbReference type="RefSeq" id="XP_001319895.1">
    <property type="nucleotide sequence ID" value="XM_001319860.1"/>
</dbReference>
<dbReference type="KEGG" id="tva:4765567"/>
<dbReference type="GO" id="GO:0005634">
    <property type="term" value="C:nucleus"/>
    <property type="evidence" value="ECO:0000318"/>
    <property type="project" value="GO_Central"/>
</dbReference>
<dbReference type="FunFam" id="3.60.21.10:FF:000097">
    <property type="entry name" value="Serine/threonine-protein phosphatase"/>
    <property type="match status" value="1"/>
</dbReference>
<dbReference type="SMART" id="SM00156">
    <property type="entry name" value="PP2Ac"/>
    <property type="match status" value="1"/>
</dbReference>
<dbReference type="Pfam" id="PF00149">
    <property type="entry name" value="Metallophos"/>
    <property type="match status" value="1"/>
</dbReference>
<sequence length="375" mass="42794">MTSLRVLKSFMPLIENYKEDNTDILGYKVPVPLICAEMAEALIKEAMGVFQKMPSLVRIDAPCYVVGDIHGNLYDLIRILSMAKMPPQSRYVFLGDYVDRGQFSYEIVLLLFALQCQYPNDVVLLRGNHEFADVNSVYGFFDEMSAIENGQYLYDIMNKAFEWLPISCIIQNKIFCVHGGISPDLNDTAQIEKMERPIKTCDDKLLADLMWSDPTSETKTYARSTRGLGISYGSTLVGDYLKKNNLLSVLRGHQCVQNGIQKALDGLVYTVFSCSNYVDALDNRCGLLFLNQNLEMQFFSLPPRPQLIRQKTSFYPVNRSTVFESEISVIPFSITAKQFEIKKNMLMVPLPRLRSNSQVGMPRTARYPRNHLRFD</sequence>
<feature type="domain" description="Serine/threonine specific protein phosphatases" evidence="9">
    <location>
        <begin position="125"/>
        <end position="130"/>
    </location>
</feature>
<organism evidence="10 11">
    <name type="scientific">Trichomonas vaginalis (strain ATCC PRA-98 / G3)</name>
    <dbReference type="NCBI Taxonomy" id="412133"/>
    <lineage>
        <taxon>Eukaryota</taxon>
        <taxon>Metamonada</taxon>
        <taxon>Parabasalia</taxon>
        <taxon>Trichomonadida</taxon>
        <taxon>Trichomonadidae</taxon>
        <taxon>Trichomonas</taxon>
    </lineage>
</organism>
<dbReference type="EC" id="3.1.3.16" evidence="8"/>
<dbReference type="Proteomes" id="UP000001542">
    <property type="component" value="Unassembled WGS sequence"/>
</dbReference>
<protein>
    <recommendedName>
        <fullName evidence="8">Serine/threonine-protein phosphatase</fullName>
        <ecNumber evidence="8">3.1.3.16</ecNumber>
    </recommendedName>
</protein>
<dbReference type="CDD" id="cd00144">
    <property type="entry name" value="MPP_PPP_family"/>
    <property type="match status" value="1"/>
</dbReference>
<evidence type="ECO:0000259" key="9">
    <source>
        <dbReference type="PROSITE" id="PS00125"/>
    </source>
</evidence>
<accession>A2EI33</accession>
<evidence type="ECO:0000256" key="5">
    <source>
        <dbReference type="ARBA" id="ARBA00023211"/>
    </source>
</evidence>
<evidence type="ECO:0000256" key="4">
    <source>
        <dbReference type="ARBA" id="ARBA00022912"/>
    </source>
</evidence>
<dbReference type="InterPro" id="IPR029052">
    <property type="entry name" value="Metallo-depent_PP-like"/>
</dbReference>
<dbReference type="VEuPathDB" id="TrichDB:TVAG_273560"/>
<dbReference type="VEuPathDB" id="TrichDB:TVAGG3_0522010"/>
<evidence type="ECO:0000256" key="2">
    <source>
        <dbReference type="ARBA" id="ARBA00022723"/>
    </source>
</evidence>
<dbReference type="PRINTS" id="PR00114">
    <property type="entry name" value="STPHPHTASE"/>
</dbReference>
<keyword evidence="5" id="KW-0464">Manganese</keyword>
<dbReference type="GO" id="GO:0004722">
    <property type="term" value="F:protein serine/threonine phosphatase activity"/>
    <property type="evidence" value="ECO:0000318"/>
    <property type="project" value="GO_Central"/>
</dbReference>
<keyword evidence="3 8" id="KW-0378">Hydrolase</keyword>
<evidence type="ECO:0000256" key="3">
    <source>
        <dbReference type="ARBA" id="ARBA00022801"/>
    </source>
</evidence>